<dbReference type="Gene3D" id="3.40.50.410">
    <property type="entry name" value="von Willebrand factor, type A domain"/>
    <property type="match status" value="1"/>
</dbReference>
<dbReference type="SUPFAM" id="SSF53300">
    <property type="entry name" value="vWA-like"/>
    <property type="match status" value="1"/>
</dbReference>
<sequence>MSRRDLSRNPRFEQVSPEVGELDETAVEEGLLDDPDDTMALLADLTAATDPKLRELARRLAARLFLDVSRRGPVRPRGIGKLVEQPYRPDGGDLDVDASLEAIAEARASGSAIDPQRLRVRGWVKPGTALCLMVDRSGSMGGKPLATSAVAAAAVAWRAPADYSVLAFAKDIVVAKSQDVHKSSDQVVNDVLTLRGFGTTDLAGALRTAQLQLGRSQAGRRIAVLLSDCRATVEGDVIAAAAALDELLILAPEGDSEEAEKLATAVGARVATVSGPADVAEALATLLGD</sequence>
<evidence type="ECO:0000313" key="2">
    <source>
        <dbReference type="EMBL" id="CAB4866275.1"/>
    </source>
</evidence>
<gene>
    <name evidence="2" type="ORF">UFOPK3376_00561</name>
</gene>
<dbReference type="InterPro" id="IPR002035">
    <property type="entry name" value="VWF_A"/>
</dbReference>
<proteinExistence type="predicted"/>
<feature type="domain" description="VWFA" evidence="1">
    <location>
        <begin position="127"/>
        <end position="284"/>
    </location>
</feature>
<dbReference type="EMBL" id="CAFBLP010000009">
    <property type="protein sequence ID" value="CAB4866275.1"/>
    <property type="molecule type" value="Genomic_DNA"/>
</dbReference>
<organism evidence="2">
    <name type="scientific">freshwater metagenome</name>
    <dbReference type="NCBI Taxonomy" id="449393"/>
    <lineage>
        <taxon>unclassified sequences</taxon>
        <taxon>metagenomes</taxon>
        <taxon>ecological metagenomes</taxon>
    </lineage>
</organism>
<name>A0A6J7DBF2_9ZZZZ</name>
<dbReference type="AlphaFoldDB" id="A0A6J7DBF2"/>
<dbReference type="InterPro" id="IPR036465">
    <property type="entry name" value="vWFA_dom_sf"/>
</dbReference>
<dbReference type="SMART" id="SM00327">
    <property type="entry name" value="VWA"/>
    <property type="match status" value="1"/>
</dbReference>
<protein>
    <submittedName>
        <fullName evidence="2">Unannotated protein</fullName>
    </submittedName>
</protein>
<accession>A0A6J7DBF2</accession>
<evidence type="ECO:0000259" key="1">
    <source>
        <dbReference type="SMART" id="SM00327"/>
    </source>
</evidence>
<reference evidence="2" key="1">
    <citation type="submission" date="2020-05" db="EMBL/GenBank/DDBJ databases">
        <authorList>
            <person name="Chiriac C."/>
            <person name="Salcher M."/>
            <person name="Ghai R."/>
            <person name="Kavagutti S V."/>
        </authorList>
    </citation>
    <scope>NUCLEOTIDE SEQUENCE</scope>
</reference>
<dbReference type="CDD" id="cd00198">
    <property type="entry name" value="vWFA"/>
    <property type="match status" value="1"/>
</dbReference>
<dbReference type="Pfam" id="PF13519">
    <property type="entry name" value="VWA_2"/>
    <property type="match status" value="1"/>
</dbReference>